<accession>A0ABR9ZHF8</accession>
<feature type="coiled-coil region" evidence="1">
    <location>
        <begin position="492"/>
        <end position="519"/>
    </location>
</feature>
<evidence type="ECO:0000313" key="5">
    <source>
        <dbReference type="Proteomes" id="UP000635902"/>
    </source>
</evidence>
<dbReference type="RefSeq" id="WP_194555724.1">
    <property type="nucleotide sequence ID" value="NZ_JADKMY010000001.1"/>
</dbReference>
<sequence>MSAAHQSFSIFAGRGAISRGIFEVLEDLAALNLLDNFLWVDLDSFQGSSTPVFVATRAKSSEAHSEVTSLSHALSRVSVRRYNLCIVNVAGSEAGTVHSRHVSQLQTTLDNVNRNVETKYVNFMVPAAEGESAALPMLDGFLNLMVAPEDSSSPQASSVPVIFGHRQGELESLAATTMASAFGLWEGAADVPIDKIAASPGGTSFRLVRAYFRRIDGQQAQDRIRTSLFDTSVNPRPRIDANNGQSTEAEHTDDPRRFADNAAREFWANHEGIFVTSATPTVERKFKNADVKTVRQVQFSKFCMNVLRTPQRFFKELSLTAREYSEDRVQNILGQDSRLQVGTYAMGEKTERQRRGQRPDPTTVARQLEPFWEAYANTAFSLIDANPRSIVANQPTQALPTSVSGGTSGLMRVAQRSEDVVPGPSSHFGDKLSPELQGAMGDLRVAPYDIHGVDNYQRRLSEAGQRRDIGRVMSDFSSWKNRNNTSFSASFGQQLVQQRRDVAQRLEQIQQQLRNLPNQPEMSNDDNPGLFARMLGWITFLTFIFFFGAKYLTQANSEPQERTGTWKAFADNWDGMAGSTKIYILLIWLLLWLILLLVQKFQETNAEIRDENNRGSITRKLEALQEDEFQCQLSLDRLDVGYQQFVTISGIIGALIERPFGQVNHSAAKSAVPGNKLNSNLVFEEIDPHNAQVDSTVRRLSRELYGQGWMDDQVELGFARAQHSLDEAHNERILREGLFGLRGDGNNALTTLSAWMNSPDFQKQDRSTDQWGVVAERLRRETDDHVQHDSRYGSSRAVGLLQNSLEGSTTEGSFLGESASSEGRISGFLGLEPELCSFVRSTSEVDAVGSSEILVQVGKSGGQRDWRDAGVNTSAVAEAPEIVLPGDEDVMSENYESNWSRVAEQQRRNQHSSTPIFPGEDEI</sequence>
<keyword evidence="5" id="KW-1185">Reference proteome</keyword>
<gene>
    <name evidence="4" type="ORF">IRY30_01985</name>
</gene>
<keyword evidence="1" id="KW-0175">Coiled coil</keyword>
<feature type="transmembrane region" description="Helical" evidence="3">
    <location>
        <begin position="530"/>
        <end position="552"/>
    </location>
</feature>
<evidence type="ECO:0000256" key="1">
    <source>
        <dbReference type="SAM" id="Coils"/>
    </source>
</evidence>
<keyword evidence="3" id="KW-1133">Transmembrane helix</keyword>
<comment type="caution">
    <text evidence="4">The sequence shown here is derived from an EMBL/GenBank/DDBJ whole genome shotgun (WGS) entry which is preliminary data.</text>
</comment>
<evidence type="ECO:0000256" key="2">
    <source>
        <dbReference type="SAM" id="MobiDB-lite"/>
    </source>
</evidence>
<organism evidence="4 5">
    <name type="scientific">Corynebacterium suicordis DSM 45110</name>
    <dbReference type="NCBI Taxonomy" id="1121369"/>
    <lineage>
        <taxon>Bacteria</taxon>
        <taxon>Bacillati</taxon>
        <taxon>Actinomycetota</taxon>
        <taxon>Actinomycetes</taxon>
        <taxon>Mycobacteriales</taxon>
        <taxon>Corynebacteriaceae</taxon>
        <taxon>Corynebacterium</taxon>
    </lineage>
</organism>
<protein>
    <submittedName>
        <fullName evidence="4">Uncharacterized protein</fullName>
    </submittedName>
</protein>
<dbReference type="Proteomes" id="UP000635902">
    <property type="component" value="Unassembled WGS sequence"/>
</dbReference>
<proteinExistence type="predicted"/>
<keyword evidence="3" id="KW-0472">Membrane</keyword>
<keyword evidence="3" id="KW-0812">Transmembrane</keyword>
<dbReference type="EMBL" id="JADKMY010000001">
    <property type="protein sequence ID" value="MBF4552850.1"/>
    <property type="molecule type" value="Genomic_DNA"/>
</dbReference>
<name>A0ABR9ZHF8_9CORY</name>
<feature type="region of interest" description="Disordered" evidence="2">
    <location>
        <begin position="231"/>
        <end position="256"/>
    </location>
</feature>
<feature type="transmembrane region" description="Helical" evidence="3">
    <location>
        <begin position="582"/>
        <end position="599"/>
    </location>
</feature>
<evidence type="ECO:0000256" key="3">
    <source>
        <dbReference type="SAM" id="Phobius"/>
    </source>
</evidence>
<reference evidence="4 5" key="1">
    <citation type="submission" date="2020-10" db="EMBL/GenBank/DDBJ databases">
        <title>Novel species in genus Corynebacterium.</title>
        <authorList>
            <person name="Zhang G."/>
        </authorList>
    </citation>
    <scope>NUCLEOTIDE SEQUENCE [LARGE SCALE GENOMIC DNA]</scope>
    <source>
        <strain evidence="4 5">DSM 45110</strain>
    </source>
</reference>
<evidence type="ECO:0000313" key="4">
    <source>
        <dbReference type="EMBL" id="MBF4552850.1"/>
    </source>
</evidence>
<feature type="region of interest" description="Disordered" evidence="2">
    <location>
        <begin position="901"/>
        <end position="923"/>
    </location>
</feature>